<reference evidence="10" key="1">
    <citation type="submission" date="2017-02" db="EMBL/GenBank/DDBJ databases">
        <authorList>
            <person name="Tafer H."/>
            <person name="Lopandic K."/>
        </authorList>
    </citation>
    <scope>NUCLEOTIDE SEQUENCE [LARGE SCALE GENOMIC DNA]</scope>
    <source>
        <strain evidence="10">CBS 366.77</strain>
    </source>
</reference>
<keyword evidence="7 9" id="KW-0503">Monooxygenase</keyword>
<dbReference type="EMBL" id="MVGC01000064">
    <property type="protein sequence ID" value="RJE24924.1"/>
    <property type="molecule type" value="Genomic_DNA"/>
</dbReference>
<gene>
    <name evidence="9" type="ORF">PHISCL_02756</name>
</gene>
<name>A0A3A2ZZW5_9EURO</name>
<comment type="cofactor">
    <cofactor evidence="1">
        <name>FAD</name>
        <dbReference type="ChEBI" id="CHEBI:57692"/>
    </cofactor>
</comment>
<keyword evidence="5" id="KW-0521">NADP</keyword>
<dbReference type="Gene3D" id="3.50.50.60">
    <property type="entry name" value="FAD/NAD(P)-binding domain"/>
    <property type="match status" value="2"/>
</dbReference>
<feature type="domain" description="FAD/NAD(P)-binding" evidence="8">
    <location>
        <begin position="12"/>
        <end position="256"/>
    </location>
</feature>
<evidence type="ECO:0000313" key="10">
    <source>
        <dbReference type="Proteomes" id="UP000266188"/>
    </source>
</evidence>
<evidence type="ECO:0000313" key="9">
    <source>
        <dbReference type="EMBL" id="RJE24924.1"/>
    </source>
</evidence>
<evidence type="ECO:0000256" key="3">
    <source>
        <dbReference type="ARBA" id="ARBA00022630"/>
    </source>
</evidence>
<evidence type="ECO:0000256" key="2">
    <source>
        <dbReference type="ARBA" id="ARBA00010139"/>
    </source>
</evidence>
<dbReference type="SUPFAM" id="SSF51905">
    <property type="entry name" value="FAD/NAD(P)-binding domain"/>
    <property type="match status" value="1"/>
</dbReference>
<organism evidence="9 10">
    <name type="scientific">Aspergillus sclerotialis</name>
    <dbReference type="NCBI Taxonomy" id="2070753"/>
    <lineage>
        <taxon>Eukaryota</taxon>
        <taxon>Fungi</taxon>
        <taxon>Dikarya</taxon>
        <taxon>Ascomycota</taxon>
        <taxon>Pezizomycotina</taxon>
        <taxon>Eurotiomycetes</taxon>
        <taxon>Eurotiomycetidae</taxon>
        <taxon>Eurotiales</taxon>
        <taxon>Aspergillaceae</taxon>
        <taxon>Aspergillus</taxon>
        <taxon>Aspergillus subgen. Polypaecilum</taxon>
    </lineage>
</organism>
<keyword evidence="10" id="KW-1185">Reference proteome</keyword>
<dbReference type="PANTHER" id="PTHR43098:SF3">
    <property type="entry name" value="L-ORNITHINE N(5)-MONOOXYGENASE-RELATED"/>
    <property type="match status" value="1"/>
</dbReference>
<evidence type="ECO:0000256" key="6">
    <source>
        <dbReference type="ARBA" id="ARBA00023002"/>
    </source>
</evidence>
<comment type="caution">
    <text evidence="9">The sequence shown here is derived from an EMBL/GenBank/DDBJ whole genome shotgun (WGS) entry which is preliminary data.</text>
</comment>
<evidence type="ECO:0000256" key="4">
    <source>
        <dbReference type="ARBA" id="ARBA00022827"/>
    </source>
</evidence>
<dbReference type="Pfam" id="PF07992">
    <property type="entry name" value="Pyr_redox_2"/>
    <property type="match status" value="1"/>
</dbReference>
<dbReference type="Proteomes" id="UP000266188">
    <property type="component" value="Unassembled WGS sequence"/>
</dbReference>
<evidence type="ECO:0000256" key="5">
    <source>
        <dbReference type="ARBA" id="ARBA00022857"/>
    </source>
</evidence>
<accession>A0A3A2ZZW5</accession>
<dbReference type="InterPro" id="IPR036188">
    <property type="entry name" value="FAD/NAD-bd_sf"/>
</dbReference>
<dbReference type="AlphaFoldDB" id="A0A3A2ZZW5"/>
<dbReference type="GO" id="GO:0004497">
    <property type="term" value="F:monooxygenase activity"/>
    <property type="evidence" value="ECO:0007669"/>
    <property type="project" value="UniProtKB-KW"/>
</dbReference>
<proteinExistence type="inferred from homology"/>
<dbReference type="PRINTS" id="PR00368">
    <property type="entry name" value="FADPNR"/>
</dbReference>
<dbReference type="InterPro" id="IPR050775">
    <property type="entry name" value="FAD-binding_Monooxygenases"/>
</dbReference>
<keyword evidence="4" id="KW-0274">FAD</keyword>
<comment type="similarity">
    <text evidence="2">Belongs to the FAD-binding monooxygenase family.</text>
</comment>
<protein>
    <submittedName>
        <fullName evidence="9">Flavin-binding monooxygenase</fullName>
    </submittedName>
</protein>
<evidence type="ECO:0000259" key="8">
    <source>
        <dbReference type="Pfam" id="PF07992"/>
    </source>
</evidence>
<dbReference type="STRING" id="2070753.A0A3A2ZZW5"/>
<keyword evidence="6" id="KW-0560">Oxidoreductase</keyword>
<sequence length="421" mass="47604">MKDPRASPIERDAIVIGGGFGGCYSLYRLRKMGLKTTLLEAGSDFGGVWYWNQYPGARVDSEMPTYQFNLHEVWRDWNWSERFPGGKELRQYFDHVDKTLDLRKDAIFNTIVTGIQYNPDTGLWTCTAENGLQATCKYLIAATGSSYKKYYPSYPGLESYKGHIVHPADYPADLDVKGKRVGVVGNGASGLQIVQALAKEDCQLHSYIRTPAIALPMKQRQISPAESDSLKGLYQGIFEKCYASVHGFPHNSNNKTSDQLTTQETDELFDELWNRGGFNYLTCNFCNYMVDEKTNAMVYDYWARRVRARMTDPTKMDIVAPLKQPFYIGTKRPSLEQDYYESVDRPNVHLHDLKKSPIAEIVPEGIVLQNGDQKELHELDVIVFATGYDAVTGSLLDMGIKDKNGIVLADKWKKGVQTHLA</sequence>
<dbReference type="PRINTS" id="PR00411">
    <property type="entry name" value="PNDRDTASEI"/>
</dbReference>
<evidence type="ECO:0000256" key="7">
    <source>
        <dbReference type="ARBA" id="ARBA00023033"/>
    </source>
</evidence>
<dbReference type="OrthoDB" id="66881at2759"/>
<dbReference type="PANTHER" id="PTHR43098">
    <property type="entry name" value="L-ORNITHINE N(5)-MONOOXYGENASE-RELATED"/>
    <property type="match status" value="1"/>
</dbReference>
<evidence type="ECO:0000256" key="1">
    <source>
        <dbReference type="ARBA" id="ARBA00001974"/>
    </source>
</evidence>
<keyword evidence="3" id="KW-0285">Flavoprotein</keyword>
<dbReference type="InterPro" id="IPR023753">
    <property type="entry name" value="FAD/NAD-binding_dom"/>
</dbReference>
<dbReference type="PROSITE" id="PS51257">
    <property type="entry name" value="PROKAR_LIPOPROTEIN"/>
    <property type="match status" value="1"/>
</dbReference>